<dbReference type="Pfam" id="PF00120">
    <property type="entry name" value="Gln-synt_C"/>
    <property type="match status" value="1"/>
</dbReference>
<dbReference type="PROSITE" id="PS51987">
    <property type="entry name" value="GS_CATALYTIC"/>
    <property type="match status" value="1"/>
</dbReference>
<evidence type="ECO:0000256" key="4">
    <source>
        <dbReference type="PROSITE-ProRule" id="PRU01331"/>
    </source>
</evidence>
<organism evidence="7 8">
    <name type="scientific">[Myrmecia] bisecta</name>
    <dbReference type="NCBI Taxonomy" id="41462"/>
    <lineage>
        <taxon>Eukaryota</taxon>
        <taxon>Viridiplantae</taxon>
        <taxon>Chlorophyta</taxon>
        <taxon>core chlorophytes</taxon>
        <taxon>Trebouxiophyceae</taxon>
        <taxon>Trebouxiales</taxon>
        <taxon>Trebouxiaceae</taxon>
        <taxon>Myrmecia</taxon>
    </lineage>
</organism>
<dbReference type="InterPro" id="IPR036651">
    <property type="entry name" value="Gln_synt_N_sf"/>
</dbReference>
<gene>
    <name evidence="7" type="ORF">WJX72_005388</name>
</gene>
<keyword evidence="2" id="KW-0547">Nucleotide-binding</keyword>
<proteinExistence type="inferred from homology"/>
<dbReference type="GO" id="GO:0006542">
    <property type="term" value="P:glutamine biosynthetic process"/>
    <property type="evidence" value="ECO:0007669"/>
    <property type="project" value="InterPro"/>
</dbReference>
<evidence type="ECO:0000256" key="5">
    <source>
        <dbReference type="RuleBase" id="RU000384"/>
    </source>
</evidence>
<dbReference type="SUPFAM" id="SSF55931">
    <property type="entry name" value="Glutamine synthetase/guanido kinase"/>
    <property type="match status" value="1"/>
</dbReference>
<comment type="similarity">
    <text evidence="4 5">Belongs to the glutamine synthetase family.</text>
</comment>
<protein>
    <recommendedName>
        <fullName evidence="6">GS catalytic domain-containing protein</fullName>
    </recommendedName>
</protein>
<reference evidence="7 8" key="1">
    <citation type="journal article" date="2024" name="Nat. Commun.">
        <title>Phylogenomics reveals the evolutionary origins of lichenization in chlorophyte algae.</title>
        <authorList>
            <person name="Puginier C."/>
            <person name="Libourel C."/>
            <person name="Otte J."/>
            <person name="Skaloud P."/>
            <person name="Haon M."/>
            <person name="Grisel S."/>
            <person name="Petersen M."/>
            <person name="Berrin J.G."/>
            <person name="Delaux P.M."/>
            <person name="Dal Grande F."/>
            <person name="Keller J."/>
        </authorList>
    </citation>
    <scope>NUCLEOTIDE SEQUENCE [LARGE SCALE GENOMIC DNA]</scope>
    <source>
        <strain evidence="7 8">SAG 2043</strain>
    </source>
</reference>
<dbReference type="Gene3D" id="3.30.590.10">
    <property type="entry name" value="Glutamine synthetase/guanido kinase, catalytic domain"/>
    <property type="match status" value="1"/>
</dbReference>
<dbReference type="InterPro" id="IPR014746">
    <property type="entry name" value="Gln_synth/guanido_kin_cat_dom"/>
</dbReference>
<dbReference type="InterPro" id="IPR008146">
    <property type="entry name" value="Gln_synth_cat_dom"/>
</dbReference>
<evidence type="ECO:0000256" key="3">
    <source>
        <dbReference type="ARBA" id="ARBA00022840"/>
    </source>
</evidence>
<evidence type="ECO:0000256" key="2">
    <source>
        <dbReference type="ARBA" id="ARBA00022741"/>
    </source>
</evidence>
<dbReference type="GO" id="GO:0005524">
    <property type="term" value="F:ATP binding"/>
    <property type="evidence" value="ECO:0007669"/>
    <property type="project" value="UniProtKB-KW"/>
</dbReference>
<dbReference type="PANTHER" id="PTHR43785:SF2">
    <property type="entry name" value="TYPE-1 GLUTAMINE SYNTHETASE 1"/>
    <property type="match status" value="1"/>
</dbReference>
<keyword evidence="8" id="KW-1185">Reference proteome</keyword>
<dbReference type="Gene3D" id="3.10.20.70">
    <property type="entry name" value="Glutamine synthetase, N-terminal domain"/>
    <property type="match status" value="1"/>
</dbReference>
<dbReference type="PANTHER" id="PTHR43785">
    <property type="entry name" value="GAMMA-GLUTAMYLPUTRESCINE SYNTHETASE"/>
    <property type="match status" value="1"/>
</dbReference>
<sequence>MQGHGLANGHCCSGRCNPGGSVLHQAVNGEGEVKFVRLLWVDTSGIRRCRVVPRCKWEEVCKSGLGLATAAMALQAWADVLAPLSGLTVTGELRLMPQSHDIRQLPWHPAHAISCGELHESPGKPSSLCPRAALQRALDAALDQHGLEFQVGFETEFFLLRRDLQASQPPSLTLDGPDVVMQVGQKARRAVPEPVDMLSYCSSRALDACSQVLDDIMDALEQLGIPVVQFHAESAPGQFEIVASHGDPFMAASDLVMTRETIACIAQRHGLLASFLPKLFKDGCASGCHCHISIIKDGENLMNTRGSEHGLSDTAAAFLAGLLHHLPGLMCFTLGSVNSFERIKPSSWSGSFQVWGVQNKEATLRLCGHPGVSGSANVELKALDATANPYVALAAIITAGLQGITSGARLPPPVNVDPALLSRQERQDQGITALPANMGEALAALKADTALVAALEEVLGADLVKAVRGVRAGENDHFSKASFEEVVAEVYDRY</sequence>
<dbReference type="SUPFAM" id="SSF54368">
    <property type="entry name" value="Glutamine synthetase, N-terminal domain"/>
    <property type="match status" value="1"/>
</dbReference>
<keyword evidence="1" id="KW-0436">Ligase</keyword>
<accession>A0AAW1PDV2</accession>
<feature type="domain" description="GS catalytic" evidence="6">
    <location>
        <begin position="130"/>
        <end position="494"/>
    </location>
</feature>
<name>A0AAW1PDV2_9CHLO</name>
<evidence type="ECO:0000259" key="6">
    <source>
        <dbReference type="PROSITE" id="PS51987"/>
    </source>
</evidence>
<dbReference type="EMBL" id="JALJOR010000012">
    <property type="protein sequence ID" value="KAK9807651.1"/>
    <property type="molecule type" value="Genomic_DNA"/>
</dbReference>
<dbReference type="Proteomes" id="UP001489004">
    <property type="component" value="Unassembled WGS sequence"/>
</dbReference>
<dbReference type="Pfam" id="PF16952">
    <property type="entry name" value="Gln-synt_N_2"/>
    <property type="match status" value="1"/>
</dbReference>
<comment type="caution">
    <text evidence="7">The sequence shown here is derived from an EMBL/GenBank/DDBJ whole genome shotgun (WGS) entry which is preliminary data.</text>
</comment>
<evidence type="ECO:0000256" key="1">
    <source>
        <dbReference type="ARBA" id="ARBA00022598"/>
    </source>
</evidence>
<evidence type="ECO:0000313" key="7">
    <source>
        <dbReference type="EMBL" id="KAK9807651.1"/>
    </source>
</evidence>
<evidence type="ECO:0000313" key="8">
    <source>
        <dbReference type="Proteomes" id="UP001489004"/>
    </source>
</evidence>
<dbReference type="GO" id="GO:0004356">
    <property type="term" value="F:glutamine synthetase activity"/>
    <property type="evidence" value="ECO:0007669"/>
    <property type="project" value="InterPro"/>
</dbReference>
<dbReference type="AlphaFoldDB" id="A0AAW1PDV2"/>
<dbReference type="InterPro" id="IPR008147">
    <property type="entry name" value="Gln_synt_N"/>
</dbReference>
<keyword evidence="3" id="KW-0067">ATP-binding</keyword>
<dbReference type="SMART" id="SM01230">
    <property type="entry name" value="Gln-synt_C"/>
    <property type="match status" value="1"/>
</dbReference>